<evidence type="ECO:0000313" key="2">
    <source>
        <dbReference type="Proteomes" id="UP000054495"/>
    </source>
</evidence>
<keyword evidence="2" id="KW-1185">Reference proteome</keyword>
<dbReference type="Gene3D" id="1.10.287.70">
    <property type="match status" value="1"/>
</dbReference>
<dbReference type="EMBL" id="KE124826">
    <property type="protein sequence ID" value="EPB77865.1"/>
    <property type="molecule type" value="Genomic_DNA"/>
</dbReference>
<dbReference type="AlphaFoldDB" id="A0A0D6M0S7"/>
<evidence type="ECO:0008006" key="3">
    <source>
        <dbReference type="Google" id="ProtNLM"/>
    </source>
</evidence>
<reference evidence="1 2" key="1">
    <citation type="submission" date="2013-05" db="EMBL/GenBank/DDBJ databases">
        <title>Draft genome of the parasitic nematode Anyclostoma ceylanicum.</title>
        <authorList>
            <person name="Mitreva M."/>
        </authorList>
    </citation>
    <scope>NUCLEOTIDE SEQUENCE [LARGE SCALE GENOMIC DNA]</scope>
</reference>
<accession>A0A0D6M0S7</accession>
<gene>
    <name evidence="1" type="ORF">ANCCEY_03041</name>
</gene>
<dbReference type="Proteomes" id="UP000054495">
    <property type="component" value="Unassembled WGS sequence"/>
</dbReference>
<evidence type="ECO:0000313" key="1">
    <source>
        <dbReference type="EMBL" id="EPB77865.1"/>
    </source>
</evidence>
<name>A0A0D6M0S7_9BILA</name>
<protein>
    <recommendedName>
        <fullName evidence="3">Potassium channel domain-containing protein</fullName>
    </recommendedName>
</protein>
<proteinExistence type="predicted"/>
<organism evidence="1 2">
    <name type="scientific">Ancylostoma ceylanicum</name>
    <dbReference type="NCBI Taxonomy" id="53326"/>
    <lineage>
        <taxon>Eukaryota</taxon>
        <taxon>Metazoa</taxon>
        <taxon>Ecdysozoa</taxon>
        <taxon>Nematoda</taxon>
        <taxon>Chromadorea</taxon>
        <taxon>Rhabditida</taxon>
        <taxon>Rhabditina</taxon>
        <taxon>Rhabditomorpha</taxon>
        <taxon>Strongyloidea</taxon>
        <taxon>Ancylostomatidae</taxon>
        <taxon>Ancylostomatinae</taxon>
        <taxon>Ancylostoma</taxon>
    </lineage>
</organism>
<sequence length="70" mass="8254">MDKKSSRALMLILTTFTYLLLGAAVFDMLESETERYVREEIAFVRERLQRKYNFTSNGNDPVKPSLYTRQ</sequence>